<dbReference type="Gene3D" id="1.10.290.10">
    <property type="entry name" value="Topoisomerase I, domain 4"/>
    <property type="match status" value="1"/>
</dbReference>
<dbReference type="PROSITE" id="PS52039">
    <property type="entry name" value="TOPO_IA_2"/>
    <property type="match status" value="1"/>
</dbReference>
<evidence type="ECO:0000256" key="8">
    <source>
        <dbReference type="ARBA" id="ARBA00023235"/>
    </source>
</evidence>
<evidence type="ECO:0000313" key="15">
    <source>
        <dbReference type="EMBL" id="GJN65923.1"/>
    </source>
</evidence>
<reference evidence="15" key="1">
    <citation type="journal article" date="2022" name="Int. J. Syst. Evol. Microbiol.">
        <title>Genome-based, phenotypic and chemotaxonomic classification of Faecalibacterium strains: proposal of three novel species Faecalibacterium duncaniae sp. nov., Faecalibacterium hattorii sp. nov. and Faecalibacterium gallinarum sp. nov. .</title>
        <authorList>
            <person name="Sakamoto M."/>
            <person name="Sakurai N."/>
            <person name="Tanno H."/>
            <person name="Iino T."/>
            <person name="Ohkuma M."/>
            <person name="Endo A."/>
        </authorList>
    </citation>
    <scope>NUCLEOTIDE SEQUENCE</scope>
    <source>
        <strain evidence="15">JCM 17207</strain>
    </source>
</reference>
<dbReference type="GO" id="GO:0043597">
    <property type="term" value="C:cytoplasmic replication fork"/>
    <property type="evidence" value="ECO:0007669"/>
    <property type="project" value="TreeGrafter"/>
</dbReference>
<evidence type="ECO:0000256" key="4">
    <source>
        <dbReference type="ARBA" id="ARBA00022723"/>
    </source>
</evidence>
<dbReference type="NCBIfam" id="NF005829">
    <property type="entry name" value="PRK07726.1"/>
    <property type="match status" value="1"/>
</dbReference>
<organism evidence="15 16">
    <name type="scientific">Faecalibacterium gallinarum</name>
    <dbReference type="NCBI Taxonomy" id="2903556"/>
    <lineage>
        <taxon>Bacteria</taxon>
        <taxon>Bacillati</taxon>
        <taxon>Bacillota</taxon>
        <taxon>Clostridia</taxon>
        <taxon>Eubacteriales</taxon>
        <taxon>Oscillospiraceae</taxon>
        <taxon>Faecalibacterium</taxon>
    </lineage>
</organism>
<dbReference type="InterPro" id="IPR023405">
    <property type="entry name" value="Topo_IA_core_domain"/>
</dbReference>
<evidence type="ECO:0000256" key="7">
    <source>
        <dbReference type="ARBA" id="ARBA00023125"/>
    </source>
</evidence>
<evidence type="ECO:0000256" key="9">
    <source>
        <dbReference type="ARBA" id="ARBA00030003"/>
    </source>
</evidence>
<evidence type="ECO:0000256" key="1">
    <source>
        <dbReference type="ARBA" id="ARBA00000213"/>
    </source>
</evidence>
<evidence type="ECO:0000256" key="2">
    <source>
        <dbReference type="ARBA" id="ARBA00009446"/>
    </source>
</evidence>
<dbReference type="GO" id="GO:0003917">
    <property type="term" value="F:DNA topoisomerase type I (single strand cut, ATP-independent) activity"/>
    <property type="evidence" value="ECO:0007669"/>
    <property type="project" value="UniProtKB-EC"/>
</dbReference>
<dbReference type="CDD" id="cd00186">
    <property type="entry name" value="TOP1Ac"/>
    <property type="match status" value="1"/>
</dbReference>
<feature type="domain" description="Topo IA-type catalytic" evidence="14">
    <location>
        <begin position="152"/>
        <end position="579"/>
    </location>
</feature>
<keyword evidence="8" id="KW-0413">Isomerase</keyword>
<dbReference type="InterPro" id="IPR003602">
    <property type="entry name" value="Topo_IA_DNA-bd_dom"/>
</dbReference>
<dbReference type="NCBIfam" id="TIGR01056">
    <property type="entry name" value="topB"/>
    <property type="match status" value="1"/>
</dbReference>
<evidence type="ECO:0000259" key="13">
    <source>
        <dbReference type="PROSITE" id="PS50880"/>
    </source>
</evidence>
<dbReference type="CDD" id="cd03362">
    <property type="entry name" value="TOPRIM_TopoIA_TopoIII"/>
    <property type="match status" value="1"/>
</dbReference>
<dbReference type="Gene3D" id="1.10.460.10">
    <property type="entry name" value="Topoisomerase I, domain 2"/>
    <property type="match status" value="1"/>
</dbReference>
<dbReference type="EC" id="5.6.2.1" evidence="3"/>
<evidence type="ECO:0000256" key="3">
    <source>
        <dbReference type="ARBA" id="ARBA00012891"/>
    </source>
</evidence>
<dbReference type="InterPro" id="IPR006171">
    <property type="entry name" value="TOPRIM_dom"/>
</dbReference>
<feature type="domain" description="Toprim" evidence="13">
    <location>
        <begin position="2"/>
        <end position="135"/>
    </location>
</feature>
<comment type="catalytic activity">
    <reaction evidence="1">
        <text>ATP-independent breakage of single-stranded DNA, followed by passage and rejoining.</text>
        <dbReference type="EC" id="5.6.2.1"/>
    </reaction>
</comment>
<gene>
    <name evidence="15" type="primary">topB-2_2</name>
    <name evidence="15" type="ORF">JCM17207_25480</name>
</gene>
<evidence type="ECO:0000313" key="16">
    <source>
        <dbReference type="Proteomes" id="UP001055185"/>
    </source>
</evidence>
<evidence type="ECO:0000259" key="14">
    <source>
        <dbReference type="PROSITE" id="PS52039"/>
    </source>
</evidence>
<sequence>MPNLIVTEKPSTAQSISKALGITKRRTGYLEGGNYLVSWCVGHLVELAPPGSYDSKLVKWSRADLPILPKTWQYLVSPGTQKQFEVLRSLMARPDVDSLICATDAGREGELIFRLVYHQCKCKKPFTRLWISSMEDAAIRDGFAHLKPSTEYDALYKAALCRERADWLVGINATRLFSCLYGQPLNVGRVMTPTLAMTVSREAAIDTFGPDPFYTVLLKMEDCMASSERFKDKSQAEALLAECRKASQAVLQKTERKEKTEHPPALYDLTSLQRDANRLLGYSAQQTLDYTQALYEKKLVTYPRTDSRYLTEDMEPCLPDLVRQTAFHFGVTGEIPIHAKQVINSKKVSDHHAILPTRSMANADLSSLPAGESHVLRLIAARLLAAVGEPYRYAETTVQMECAGTVFTAKGKTVLAEGWKAVERAVLGDTAEKDKEKLEILPEVQERETMSVLDAQLKEGKTSPPKHYTEDTLLSAMETAGKEELPKEAERRGIGTPATRAAIIEKLVKKGFLTREGSGKTKNLIPTEKGRALISVMPEEIQSPAMTADWEQKLLQIERGELDPETFMDEIEQMVASLVQTSEAVKGASMLMKNNGKIVGVCPHCGAEVAEREKGWFCTNRECRFVIWKDNAFFKRLGKHITGQLVDKLLRDSRARLKDCKSQRTGKTYNAAVQMTTEADGRAQFSLEFENGGGKT</sequence>
<dbReference type="AlphaFoldDB" id="A0AA37NAY4"/>
<dbReference type="InterPro" id="IPR034144">
    <property type="entry name" value="TOPRIM_TopoIII"/>
</dbReference>
<dbReference type="InterPro" id="IPR013825">
    <property type="entry name" value="Topo_IA_cen_sub2"/>
</dbReference>
<keyword evidence="5" id="KW-0460">Magnesium</keyword>
<evidence type="ECO:0000256" key="11">
    <source>
        <dbReference type="ARBA" id="ARBA00032235"/>
    </source>
</evidence>
<keyword evidence="16" id="KW-1185">Reference proteome</keyword>
<keyword evidence="7" id="KW-0238">DNA-binding</keyword>
<dbReference type="Gene3D" id="2.70.20.10">
    <property type="entry name" value="Topoisomerase I, domain 3"/>
    <property type="match status" value="1"/>
</dbReference>
<dbReference type="Pfam" id="PF01131">
    <property type="entry name" value="Topoisom_bac"/>
    <property type="match status" value="1"/>
</dbReference>
<dbReference type="GO" id="GO:0006281">
    <property type="term" value="P:DNA repair"/>
    <property type="evidence" value="ECO:0007669"/>
    <property type="project" value="TreeGrafter"/>
</dbReference>
<dbReference type="SUPFAM" id="SSF56712">
    <property type="entry name" value="Prokaryotic type I DNA topoisomerase"/>
    <property type="match status" value="1"/>
</dbReference>
<dbReference type="InterPro" id="IPR023406">
    <property type="entry name" value="Topo_IA_AS"/>
</dbReference>
<dbReference type="Pfam" id="PF01751">
    <property type="entry name" value="Toprim"/>
    <property type="match status" value="1"/>
</dbReference>
<dbReference type="Gene3D" id="3.40.50.140">
    <property type="match status" value="1"/>
</dbReference>
<evidence type="ECO:0000256" key="5">
    <source>
        <dbReference type="ARBA" id="ARBA00022842"/>
    </source>
</evidence>
<keyword evidence="4" id="KW-0479">Metal-binding</keyword>
<dbReference type="Proteomes" id="UP001055185">
    <property type="component" value="Unassembled WGS sequence"/>
</dbReference>
<dbReference type="InterPro" id="IPR000380">
    <property type="entry name" value="Topo_IA"/>
</dbReference>
<dbReference type="InterPro" id="IPR013824">
    <property type="entry name" value="Topo_IA_cen_sub1"/>
</dbReference>
<comment type="similarity">
    <text evidence="2">Belongs to the type IA topoisomerase family.</text>
</comment>
<evidence type="ECO:0000256" key="12">
    <source>
        <dbReference type="ARBA" id="ARBA00032877"/>
    </source>
</evidence>
<dbReference type="EMBL" id="BQKV01000115">
    <property type="protein sequence ID" value="GJN65923.1"/>
    <property type="molecule type" value="Genomic_DNA"/>
</dbReference>
<keyword evidence="6" id="KW-0799">Topoisomerase</keyword>
<dbReference type="SMART" id="SM00437">
    <property type="entry name" value="TOP1Ac"/>
    <property type="match status" value="1"/>
</dbReference>
<dbReference type="SMART" id="SM00436">
    <property type="entry name" value="TOP1Bc"/>
    <property type="match status" value="1"/>
</dbReference>
<comment type="caution">
    <text evidence="15">The sequence shown here is derived from an EMBL/GenBank/DDBJ whole genome shotgun (WGS) entry which is preliminary data.</text>
</comment>
<dbReference type="PANTHER" id="PTHR11390">
    <property type="entry name" value="PROKARYOTIC DNA TOPOISOMERASE"/>
    <property type="match status" value="1"/>
</dbReference>
<dbReference type="RefSeq" id="WP_238318122.1">
    <property type="nucleotide sequence ID" value="NZ_BQKV01000115.1"/>
</dbReference>
<dbReference type="PROSITE" id="PS50880">
    <property type="entry name" value="TOPRIM"/>
    <property type="match status" value="1"/>
</dbReference>
<dbReference type="InterPro" id="IPR013826">
    <property type="entry name" value="Topo_IA_cen_sub3"/>
</dbReference>
<dbReference type="GO" id="GO:0003677">
    <property type="term" value="F:DNA binding"/>
    <property type="evidence" value="ECO:0007669"/>
    <property type="project" value="UniProtKB-KW"/>
</dbReference>
<dbReference type="InterPro" id="IPR013497">
    <property type="entry name" value="Topo_IA_cen"/>
</dbReference>
<dbReference type="InterPro" id="IPR005738">
    <property type="entry name" value="TopoIII"/>
</dbReference>
<dbReference type="PROSITE" id="PS00396">
    <property type="entry name" value="TOPO_IA_1"/>
    <property type="match status" value="1"/>
</dbReference>
<dbReference type="GO" id="GO:0006265">
    <property type="term" value="P:DNA topological change"/>
    <property type="evidence" value="ECO:0007669"/>
    <property type="project" value="InterPro"/>
</dbReference>
<accession>A0AA37NAY4</accession>
<dbReference type="InterPro" id="IPR003601">
    <property type="entry name" value="Topo_IA_2"/>
</dbReference>
<dbReference type="GO" id="GO:0046872">
    <property type="term" value="F:metal ion binding"/>
    <property type="evidence" value="ECO:0007669"/>
    <property type="project" value="UniProtKB-KW"/>
</dbReference>
<dbReference type="PRINTS" id="PR00417">
    <property type="entry name" value="PRTPISMRASEI"/>
</dbReference>
<dbReference type="SMART" id="SM00493">
    <property type="entry name" value="TOPRIM"/>
    <property type="match status" value="1"/>
</dbReference>
<dbReference type="GO" id="GO:0006310">
    <property type="term" value="P:DNA recombination"/>
    <property type="evidence" value="ECO:0007669"/>
    <property type="project" value="TreeGrafter"/>
</dbReference>
<evidence type="ECO:0000256" key="10">
    <source>
        <dbReference type="ARBA" id="ARBA00031985"/>
    </source>
</evidence>
<evidence type="ECO:0000256" key="6">
    <source>
        <dbReference type="ARBA" id="ARBA00023029"/>
    </source>
</evidence>
<dbReference type="PANTHER" id="PTHR11390:SF21">
    <property type="entry name" value="DNA TOPOISOMERASE 3-ALPHA"/>
    <property type="match status" value="1"/>
</dbReference>
<protein>
    <recommendedName>
        <fullName evidence="3">DNA topoisomerase</fullName>
        <ecNumber evidence="3">5.6.2.1</ecNumber>
    </recommendedName>
    <alternativeName>
        <fullName evidence="12">Omega-protein</fullName>
    </alternativeName>
    <alternativeName>
        <fullName evidence="11">Relaxing enzyme</fullName>
    </alternativeName>
    <alternativeName>
        <fullName evidence="9">Swivelase</fullName>
    </alternativeName>
    <alternativeName>
        <fullName evidence="10">Untwisting enzyme</fullName>
    </alternativeName>
</protein>
<name>A0AA37NAY4_9FIRM</name>
<proteinExistence type="inferred from homology"/>